<feature type="transmembrane region" description="Helical" evidence="15">
    <location>
        <begin position="126"/>
        <end position="144"/>
    </location>
</feature>
<protein>
    <recommendedName>
        <fullName evidence="3">Cytochrome b</fullName>
    </recommendedName>
</protein>
<proteinExistence type="predicted"/>
<comment type="caution">
    <text evidence="17">The sequence shown here is derived from an EMBL/GenBank/DDBJ whole genome shotgun (WGS) entry which is preliminary data.</text>
</comment>
<organism evidence="17 18">
    <name type="scientific">Armadillidium nasatum</name>
    <dbReference type="NCBI Taxonomy" id="96803"/>
    <lineage>
        <taxon>Eukaryota</taxon>
        <taxon>Metazoa</taxon>
        <taxon>Ecdysozoa</taxon>
        <taxon>Arthropoda</taxon>
        <taxon>Crustacea</taxon>
        <taxon>Multicrustacea</taxon>
        <taxon>Malacostraca</taxon>
        <taxon>Eumalacostraca</taxon>
        <taxon>Peracarida</taxon>
        <taxon>Isopoda</taxon>
        <taxon>Oniscidea</taxon>
        <taxon>Crinocheta</taxon>
        <taxon>Armadillidiidae</taxon>
        <taxon>Armadillidium</taxon>
    </lineage>
</organism>
<evidence type="ECO:0000256" key="9">
    <source>
        <dbReference type="ARBA" id="ARBA00022792"/>
    </source>
</evidence>
<dbReference type="Pfam" id="PF00032">
    <property type="entry name" value="Cytochrom_B_C"/>
    <property type="match status" value="1"/>
</dbReference>
<dbReference type="Proteomes" id="UP000326759">
    <property type="component" value="Unassembled WGS sequence"/>
</dbReference>
<evidence type="ECO:0000256" key="2">
    <source>
        <dbReference type="ARBA" id="ARBA00011649"/>
    </source>
</evidence>
<dbReference type="InterPro" id="IPR036150">
    <property type="entry name" value="Cyt_b/b6_C_sf"/>
</dbReference>
<keyword evidence="4" id="KW-0813">Transport</keyword>
<evidence type="ECO:0000256" key="5">
    <source>
        <dbReference type="ARBA" id="ARBA00022617"/>
    </source>
</evidence>
<keyword evidence="8" id="KW-0479">Metal-binding</keyword>
<keyword evidence="6" id="KW-0679">Respiratory chain</keyword>
<evidence type="ECO:0000256" key="15">
    <source>
        <dbReference type="SAM" id="Phobius"/>
    </source>
</evidence>
<keyword evidence="7 15" id="KW-0812">Transmembrane</keyword>
<dbReference type="InterPro" id="IPR005798">
    <property type="entry name" value="Cyt_b/b6_C"/>
</dbReference>
<keyword evidence="10" id="KW-0249">Electron transport</keyword>
<gene>
    <name evidence="17" type="primary">mt:Cyt-b_1</name>
    <name evidence="17" type="ORF">Anas_14410</name>
</gene>
<evidence type="ECO:0000256" key="14">
    <source>
        <dbReference type="ARBA" id="ARBA00023136"/>
    </source>
</evidence>
<keyword evidence="11 15" id="KW-1133">Transmembrane helix</keyword>
<dbReference type="OrthoDB" id="6377634at2759"/>
<comment type="subcellular location">
    <subcellularLocation>
        <location evidence="1">Mitochondrion inner membrane</location>
        <topology evidence="1">Multi-pass membrane protein</topology>
    </subcellularLocation>
</comment>
<evidence type="ECO:0000256" key="1">
    <source>
        <dbReference type="ARBA" id="ARBA00004448"/>
    </source>
</evidence>
<keyword evidence="18" id="KW-1185">Reference proteome</keyword>
<sequence length="172" mass="19904">MKFWFVIRDLFINSNYHRIVPCNNISQDIYSIFRLCVTLGANITLGSFSYHQLTFYYSLCRSCFSPMTMRRICTLVIIHILFLHQTGSNNPLGIKSNSLKSAFHPYFTIKDLLGIVIISYEIQIRGVLALAASLIVFYTLPLLFSKQIQSSQFYPLNKCILWTFLRVVLLLT</sequence>
<evidence type="ECO:0000313" key="17">
    <source>
        <dbReference type="EMBL" id="KAB7500798.1"/>
    </source>
</evidence>
<evidence type="ECO:0000256" key="11">
    <source>
        <dbReference type="ARBA" id="ARBA00022989"/>
    </source>
</evidence>
<dbReference type="AlphaFoldDB" id="A0A5N5T4A9"/>
<name>A0A5N5T4A9_9CRUS</name>
<keyword evidence="12" id="KW-0408">Iron</keyword>
<dbReference type="GO" id="GO:0016491">
    <property type="term" value="F:oxidoreductase activity"/>
    <property type="evidence" value="ECO:0007669"/>
    <property type="project" value="InterPro"/>
</dbReference>
<keyword evidence="9" id="KW-0999">Mitochondrion inner membrane</keyword>
<evidence type="ECO:0000259" key="16">
    <source>
        <dbReference type="Pfam" id="PF00032"/>
    </source>
</evidence>
<keyword evidence="13" id="KW-0496">Mitochondrion</keyword>
<reference evidence="17 18" key="1">
    <citation type="journal article" date="2019" name="PLoS Biol.">
        <title>Sex chromosomes control vertical transmission of feminizing Wolbachia symbionts in an isopod.</title>
        <authorList>
            <person name="Becking T."/>
            <person name="Chebbi M.A."/>
            <person name="Giraud I."/>
            <person name="Moumen B."/>
            <person name="Laverre T."/>
            <person name="Caubet Y."/>
            <person name="Peccoud J."/>
            <person name="Gilbert C."/>
            <person name="Cordaux R."/>
        </authorList>
    </citation>
    <scope>NUCLEOTIDE SEQUENCE [LARGE SCALE GENOMIC DNA]</scope>
    <source>
        <strain evidence="17">ANa2</strain>
        <tissue evidence="17">Whole body excluding digestive tract and cuticle</tissue>
    </source>
</reference>
<evidence type="ECO:0000256" key="7">
    <source>
        <dbReference type="ARBA" id="ARBA00022692"/>
    </source>
</evidence>
<dbReference type="SUPFAM" id="SSF81648">
    <property type="entry name" value="a domain/subunit of cytochrome bc1 complex (Ubiquinol-cytochrome c reductase)"/>
    <property type="match status" value="1"/>
</dbReference>
<dbReference type="Gene3D" id="1.20.810.10">
    <property type="entry name" value="Cytochrome Bc1 Complex, Chain C"/>
    <property type="match status" value="1"/>
</dbReference>
<dbReference type="GO" id="GO:0046872">
    <property type="term" value="F:metal ion binding"/>
    <property type="evidence" value="ECO:0007669"/>
    <property type="project" value="UniProtKB-KW"/>
</dbReference>
<keyword evidence="5" id="KW-0349">Heme</keyword>
<accession>A0A5N5T4A9</accession>
<evidence type="ECO:0000256" key="3">
    <source>
        <dbReference type="ARBA" id="ARBA00013531"/>
    </source>
</evidence>
<dbReference type="InterPro" id="IPR027387">
    <property type="entry name" value="Cytb/b6-like_sf"/>
</dbReference>
<evidence type="ECO:0000313" key="18">
    <source>
        <dbReference type="Proteomes" id="UP000326759"/>
    </source>
</evidence>
<evidence type="ECO:0000256" key="10">
    <source>
        <dbReference type="ARBA" id="ARBA00022982"/>
    </source>
</evidence>
<evidence type="ECO:0000256" key="8">
    <source>
        <dbReference type="ARBA" id="ARBA00022723"/>
    </source>
</evidence>
<evidence type="ECO:0000256" key="13">
    <source>
        <dbReference type="ARBA" id="ARBA00023128"/>
    </source>
</evidence>
<feature type="domain" description="Cytochrome b/b6 C-terminal region profile" evidence="16">
    <location>
        <begin position="123"/>
        <end position="172"/>
    </location>
</feature>
<dbReference type="GO" id="GO:0009055">
    <property type="term" value="F:electron transfer activity"/>
    <property type="evidence" value="ECO:0007669"/>
    <property type="project" value="InterPro"/>
</dbReference>
<evidence type="ECO:0000256" key="12">
    <source>
        <dbReference type="ARBA" id="ARBA00023004"/>
    </source>
</evidence>
<evidence type="ECO:0000256" key="4">
    <source>
        <dbReference type="ARBA" id="ARBA00022448"/>
    </source>
</evidence>
<dbReference type="GO" id="GO:0005743">
    <property type="term" value="C:mitochondrial inner membrane"/>
    <property type="evidence" value="ECO:0007669"/>
    <property type="project" value="UniProtKB-SubCell"/>
</dbReference>
<comment type="subunit">
    <text evidence="2">The main subunits of complex b-c1 are: cytochrome b, cytochrome c1 and the Rieske protein.</text>
</comment>
<dbReference type="EMBL" id="SEYY01012601">
    <property type="protein sequence ID" value="KAB7500798.1"/>
    <property type="molecule type" value="Genomic_DNA"/>
</dbReference>
<keyword evidence="14 15" id="KW-0472">Membrane</keyword>
<evidence type="ECO:0000256" key="6">
    <source>
        <dbReference type="ARBA" id="ARBA00022660"/>
    </source>
</evidence>